<dbReference type="Proteomes" id="UP000078540">
    <property type="component" value="Unassembled WGS sequence"/>
</dbReference>
<protein>
    <submittedName>
        <fullName evidence="1">Uncharacterized protein</fullName>
    </submittedName>
</protein>
<dbReference type="EMBL" id="KQ976688">
    <property type="protein sequence ID" value="KYM78127.1"/>
    <property type="molecule type" value="Genomic_DNA"/>
</dbReference>
<keyword evidence="2" id="KW-1185">Reference proteome</keyword>
<name>A0A151HZB7_9HYME</name>
<dbReference type="AlphaFoldDB" id="A0A151HZB7"/>
<reference evidence="1 2" key="1">
    <citation type="submission" date="2015-09" db="EMBL/GenBank/DDBJ databases">
        <title>Atta colombica WGS genome.</title>
        <authorList>
            <person name="Nygaard S."/>
            <person name="Hu H."/>
            <person name="Boomsma J."/>
            <person name="Zhang G."/>
        </authorList>
    </citation>
    <scope>NUCLEOTIDE SEQUENCE [LARGE SCALE GENOMIC DNA]</scope>
    <source>
        <strain evidence="1">Treedump-2</strain>
        <tissue evidence="1">Whole body</tissue>
    </source>
</reference>
<organism evidence="1 2">
    <name type="scientific">Atta colombica</name>
    <dbReference type="NCBI Taxonomy" id="520822"/>
    <lineage>
        <taxon>Eukaryota</taxon>
        <taxon>Metazoa</taxon>
        <taxon>Ecdysozoa</taxon>
        <taxon>Arthropoda</taxon>
        <taxon>Hexapoda</taxon>
        <taxon>Insecta</taxon>
        <taxon>Pterygota</taxon>
        <taxon>Neoptera</taxon>
        <taxon>Endopterygota</taxon>
        <taxon>Hymenoptera</taxon>
        <taxon>Apocrita</taxon>
        <taxon>Aculeata</taxon>
        <taxon>Formicoidea</taxon>
        <taxon>Formicidae</taxon>
        <taxon>Myrmicinae</taxon>
        <taxon>Atta</taxon>
    </lineage>
</organism>
<accession>A0A151HZB7</accession>
<gene>
    <name evidence="1" type="ORF">ALC53_11438</name>
</gene>
<evidence type="ECO:0000313" key="2">
    <source>
        <dbReference type="Proteomes" id="UP000078540"/>
    </source>
</evidence>
<proteinExistence type="predicted"/>
<evidence type="ECO:0000313" key="1">
    <source>
        <dbReference type="EMBL" id="KYM78127.1"/>
    </source>
</evidence>
<sequence length="71" mass="7987">MTQISALSKPVTTHKHEPISMFVFGMPKANKTVSRPFRSNRLFQVIENAFSAILAARCVSIRSEKHPCSKK</sequence>